<dbReference type="Proteomes" id="UP000193380">
    <property type="component" value="Unassembled WGS sequence"/>
</dbReference>
<dbReference type="EMBL" id="FR904758">
    <property type="protein sequence ID" value="CDQ71283.1"/>
    <property type="molecule type" value="Genomic_DNA"/>
</dbReference>
<reference evidence="1" key="2">
    <citation type="submission" date="2014-03" db="EMBL/GenBank/DDBJ databases">
        <authorList>
            <person name="Genoscope - CEA"/>
        </authorList>
    </citation>
    <scope>NUCLEOTIDE SEQUENCE</scope>
</reference>
<name>A0A060WVB8_ONCMY</name>
<evidence type="ECO:0000313" key="2">
    <source>
        <dbReference type="Proteomes" id="UP000193380"/>
    </source>
</evidence>
<reference evidence="1" key="1">
    <citation type="journal article" date="2014" name="Nat. Commun.">
        <title>The rainbow trout genome provides novel insights into evolution after whole-genome duplication in vertebrates.</title>
        <authorList>
            <person name="Berthelot C."/>
            <person name="Brunet F."/>
            <person name="Chalopin D."/>
            <person name="Juanchich A."/>
            <person name="Bernard M."/>
            <person name="Noel B."/>
            <person name="Bento P."/>
            <person name="Da Silva C."/>
            <person name="Labadie K."/>
            <person name="Alberti A."/>
            <person name="Aury J.M."/>
            <person name="Louis A."/>
            <person name="Dehais P."/>
            <person name="Bardou P."/>
            <person name="Montfort J."/>
            <person name="Klopp C."/>
            <person name="Cabau C."/>
            <person name="Gaspin C."/>
            <person name="Thorgaard G.H."/>
            <person name="Boussaha M."/>
            <person name="Quillet E."/>
            <person name="Guyomard R."/>
            <person name="Galiana D."/>
            <person name="Bobe J."/>
            <person name="Volff J.N."/>
            <person name="Genet C."/>
            <person name="Wincker P."/>
            <person name="Jaillon O."/>
            <person name="Roest Crollius H."/>
            <person name="Guiguen Y."/>
        </authorList>
    </citation>
    <scope>NUCLEOTIDE SEQUENCE [LARGE SCALE GENOMIC DNA]</scope>
</reference>
<sequence>MLEHCCGCVCCVGIHKSPYTPPSTITSLLLPYRTSWAKDKHWGGVYFVCVCVCVHCSCERSMLNPKESVLDARVAKSKEDKRVVTATAGGGAEELEKPPASSKSHVWEHFGFPVKYDDGRRVVDTTTITVCRHSATRKPYDHGKKNIEHTFKASSPWCVSDWSQLSQETTSHRGI</sequence>
<organism evidence="1 2">
    <name type="scientific">Oncorhynchus mykiss</name>
    <name type="common">Rainbow trout</name>
    <name type="synonym">Salmo gairdneri</name>
    <dbReference type="NCBI Taxonomy" id="8022"/>
    <lineage>
        <taxon>Eukaryota</taxon>
        <taxon>Metazoa</taxon>
        <taxon>Chordata</taxon>
        <taxon>Craniata</taxon>
        <taxon>Vertebrata</taxon>
        <taxon>Euteleostomi</taxon>
        <taxon>Actinopterygii</taxon>
        <taxon>Neopterygii</taxon>
        <taxon>Teleostei</taxon>
        <taxon>Protacanthopterygii</taxon>
        <taxon>Salmoniformes</taxon>
        <taxon>Salmonidae</taxon>
        <taxon>Salmoninae</taxon>
        <taxon>Oncorhynchus</taxon>
    </lineage>
</organism>
<dbReference type="PaxDb" id="8022-A0A060WVB8"/>
<accession>A0A060WVB8</accession>
<evidence type="ECO:0000313" key="1">
    <source>
        <dbReference type="EMBL" id="CDQ71283.1"/>
    </source>
</evidence>
<gene>
    <name evidence="1" type="ORF">GSONMT00006376001</name>
</gene>
<dbReference type="AlphaFoldDB" id="A0A060WVB8"/>
<protein>
    <submittedName>
        <fullName evidence="1">Uncharacterized protein</fullName>
    </submittedName>
</protein>
<proteinExistence type="predicted"/>